<dbReference type="Gene3D" id="3.40.50.1820">
    <property type="entry name" value="alpha/beta hydrolase"/>
    <property type="match status" value="1"/>
</dbReference>
<dbReference type="Proteomes" id="UP000027265">
    <property type="component" value="Unassembled WGS sequence"/>
</dbReference>
<keyword evidence="3" id="KW-1185">Reference proteome</keyword>
<proteinExistence type="predicted"/>
<dbReference type="EMBL" id="KL197728">
    <property type="protein sequence ID" value="KDQ54623.1"/>
    <property type="molecule type" value="Genomic_DNA"/>
</dbReference>
<feature type="domain" description="Fungal lipase-type" evidence="1">
    <location>
        <begin position="191"/>
        <end position="286"/>
    </location>
</feature>
<dbReference type="OrthoDB" id="406844at2759"/>
<gene>
    <name evidence="2" type="ORF">JAAARDRAFT_196527</name>
</gene>
<evidence type="ECO:0000313" key="2">
    <source>
        <dbReference type="EMBL" id="KDQ54623.1"/>
    </source>
</evidence>
<dbReference type="HOGENOM" id="CLU_056350_1_0_1"/>
<accession>A0A067PI81</accession>
<protein>
    <recommendedName>
        <fullName evidence="1">Fungal lipase-type domain-containing protein</fullName>
    </recommendedName>
</protein>
<sequence length="471" mass="50739">MEHINFPAPANLPHLTMSHDKAFQDVFGLSLVSNIIQHQKGTQAALQAAMESALPVALEAIGTWEIVWGPVVWKRYPSDRNSGPDNIWYIAKNPLVQFSDETTHETYVLAIAASADTLHDWLVEDLDVGGVVDFEKWVKGSCRNRPVNANWLFIHDSTHTYIASGTAGGVWNLISTTAPSSAKGSSYTAPQFLANLRPDTPTARLVVTGHSLGGALAPTLALAMKEIGVLSAFSPDNVLVYPTAGASPGNENFAKRYAKAFPKSRGSDYKVWNADIINTLDIVPQAWCTNTSKSPSQCLENIPGMYGPSVWEVKGAIDITILDVNLCGITYFPLQSSSFTGAQTSSVPTTITKFFEIAGQQHVPQYAKHIGVPMPNFATLPVLESIRRDLHAKTPEEVRQAYPVIGRLESDANRVAADGVGPLEDEEAVRAYVAAIASRGPPPAAHDAADPALVIQEVNDQPPVSKTVAVV</sequence>
<name>A0A067PI81_9AGAM</name>
<dbReference type="AlphaFoldDB" id="A0A067PI81"/>
<dbReference type="InterPro" id="IPR029058">
    <property type="entry name" value="AB_hydrolase_fold"/>
</dbReference>
<dbReference type="GO" id="GO:0006629">
    <property type="term" value="P:lipid metabolic process"/>
    <property type="evidence" value="ECO:0007669"/>
    <property type="project" value="InterPro"/>
</dbReference>
<dbReference type="InterPro" id="IPR002921">
    <property type="entry name" value="Fungal_lipase-type"/>
</dbReference>
<reference evidence="3" key="1">
    <citation type="journal article" date="2014" name="Proc. Natl. Acad. Sci. U.S.A.">
        <title>Extensive sampling of basidiomycete genomes demonstrates inadequacy of the white-rot/brown-rot paradigm for wood decay fungi.</title>
        <authorList>
            <person name="Riley R."/>
            <person name="Salamov A.A."/>
            <person name="Brown D.W."/>
            <person name="Nagy L.G."/>
            <person name="Floudas D."/>
            <person name="Held B.W."/>
            <person name="Levasseur A."/>
            <person name="Lombard V."/>
            <person name="Morin E."/>
            <person name="Otillar R."/>
            <person name="Lindquist E.A."/>
            <person name="Sun H."/>
            <person name="LaButti K.M."/>
            <person name="Schmutz J."/>
            <person name="Jabbour D."/>
            <person name="Luo H."/>
            <person name="Baker S.E."/>
            <person name="Pisabarro A.G."/>
            <person name="Walton J.D."/>
            <person name="Blanchette R.A."/>
            <person name="Henrissat B."/>
            <person name="Martin F."/>
            <person name="Cullen D."/>
            <person name="Hibbett D.S."/>
            <person name="Grigoriev I.V."/>
        </authorList>
    </citation>
    <scope>NUCLEOTIDE SEQUENCE [LARGE SCALE GENOMIC DNA]</scope>
    <source>
        <strain evidence="3">MUCL 33604</strain>
    </source>
</reference>
<dbReference type="Pfam" id="PF01764">
    <property type="entry name" value="Lipase_3"/>
    <property type="match status" value="1"/>
</dbReference>
<evidence type="ECO:0000259" key="1">
    <source>
        <dbReference type="Pfam" id="PF01764"/>
    </source>
</evidence>
<dbReference type="InParanoid" id="A0A067PI81"/>
<dbReference type="SUPFAM" id="SSF53474">
    <property type="entry name" value="alpha/beta-Hydrolases"/>
    <property type="match status" value="1"/>
</dbReference>
<organism evidence="2 3">
    <name type="scientific">Jaapia argillacea MUCL 33604</name>
    <dbReference type="NCBI Taxonomy" id="933084"/>
    <lineage>
        <taxon>Eukaryota</taxon>
        <taxon>Fungi</taxon>
        <taxon>Dikarya</taxon>
        <taxon>Basidiomycota</taxon>
        <taxon>Agaricomycotina</taxon>
        <taxon>Agaricomycetes</taxon>
        <taxon>Agaricomycetidae</taxon>
        <taxon>Jaapiales</taxon>
        <taxon>Jaapiaceae</taxon>
        <taxon>Jaapia</taxon>
    </lineage>
</organism>
<evidence type="ECO:0000313" key="3">
    <source>
        <dbReference type="Proteomes" id="UP000027265"/>
    </source>
</evidence>